<feature type="binding site" evidence="9">
    <location>
        <position position="195"/>
    </location>
    <ligand>
        <name>NAD(+)</name>
        <dbReference type="ChEBI" id="CHEBI:57540"/>
    </ligand>
</feature>
<feature type="domain" description="Urocanase Rossmann-like" evidence="10">
    <location>
        <begin position="139"/>
        <end position="347"/>
    </location>
</feature>
<feature type="binding site" evidence="9">
    <location>
        <position position="129"/>
    </location>
    <ligand>
        <name>NAD(+)</name>
        <dbReference type="ChEBI" id="CHEBI:57540"/>
    </ligand>
</feature>
<feature type="domain" description="Urocanase N-terminal" evidence="11">
    <location>
        <begin position="11"/>
        <end position="136"/>
    </location>
</feature>
<evidence type="ECO:0000256" key="9">
    <source>
        <dbReference type="HAMAP-Rule" id="MF_00577"/>
    </source>
</evidence>
<evidence type="ECO:0000256" key="7">
    <source>
        <dbReference type="ARBA" id="ARBA00031640"/>
    </source>
</evidence>
<dbReference type="NCBIfam" id="NF003820">
    <property type="entry name" value="PRK05414.1"/>
    <property type="match status" value="1"/>
</dbReference>
<evidence type="ECO:0000259" key="12">
    <source>
        <dbReference type="Pfam" id="PF17392"/>
    </source>
</evidence>
<protein>
    <recommendedName>
        <fullName evidence="3 9">Urocanate hydratase</fullName>
        <shortName evidence="9">Urocanase</shortName>
        <ecNumber evidence="3 9">4.2.1.49</ecNumber>
    </recommendedName>
    <alternativeName>
        <fullName evidence="7 9">Imidazolonepropionate hydrolase</fullName>
    </alternativeName>
</protein>
<comment type="caution">
    <text evidence="13">The sequence shown here is derived from an EMBL/GenBank/DDBJ whole genome shotgun (WGS) entry which is preliminary data.</text>
</comment>
<keyword evidence="4 9" id="KW-0369">Histidine metabolism</keyword>
<evidence type="ECO:0000256" key="6">
    <source>
        <dbReference type="ARBA" id="ARBA00023239"/>
    </source>
</evidence>
<evidence type="ECO:0000259" key="10">
    <source>
        <dbReference type="Pfam" id="PF01175"/>
    </source>
</evidence>
<feature type="active site" evidence="9">
    <location>
        <position position="409"/>
    </location>
</feature>
<reference evidence="13 14" key="1">
    <citation type="submission" date="2023-08" db="EMBL/GenBank/DDBJ databases">
        <title>Whole-genome sequencing of halo(alkali)philic microorganisms from hypersaline lakes.</title>
        <authorList>
            <person name="Sorokin D.Y."/>
            <person name="Abbas B."/>
            <person name="Merkel A.Y."/>
        </authorList>
    </citation>
    <scope>NUCLEOTIDE SEQUENCE [LARGE SCALE GENOMIC DNA]</scope>
    <source>
        <strain evidence="13 14">AB-CW4</strain>
    </source>
</reference>
<dbReference type="SUPFAM" id="SSF111326">
    <property type="entry name" value="Urocanase"/>
    <property type="match status" value="1"/>
</dbReference>
<dbReference type="Pfam" id="PF17391">
    <property type="entry name" value="Urocanase_N"/>
    <property type="match status" value="1"/>
</dbReference>
<accession>A0ABU0W3N7</accession>
<dbReference type="Proteomes" id="UP001239019">
    <property type="component" value="Unassembled WGS sequence"/>
</dbReference>
<feature type="binding site" evidence="9">
    <location>
        <begin position="272"/>
        <end position="273"/>
    </location>
    <ligand>
        <name>NAD(+)</name>
        <dbReference type="ChEBI" id="CHEBI:57540"/>
    </ligand>
</feature>
<dbReference type="EMBL" id="JAVDDT010000001">
    <property type="protein sequence ID" value="MDQ2068571.1"/>
    <property type="molecule type" value="Genomic_DNA"/>
</dbReference>
<evidence type="ECO:0000256" key="4">
    <source>
        <dbReference type="ARBA" id="ARBA00022808"/>
    </source>
</evidence>
<dbReference type="Pfam" id="PF17392">
    <property type="entry name" value="Urocanase_C"/>
    <property type="match status" value="1"/>
</dbReference>
<evidence type="ECO:0000259" key="11">
    <source>
        <dbReference type="Pfam" id="PF17391"/>
    </source>
</evidence>
<feature type="binding site" evidence="9">
    <location>
        <position position="491"/>
    </location>
    <ligand>
        <name>NAD(+)</name>
        <dbReference type="ChEBI" id="CHEBI:57540"/>
    </ligand>
</feature>
<feature type="binding site" evidence="9">
    <location>
        <begin position="262"/>
        <end position="266"/>
    </location>
    <ligand>
        <name>NAD(+)</name>
        <dbReference type="ChEBI" id="CHEBI:57540"/>
    </ligand>
</feature>
<dbReference type="InterPro" id="IPR035085">
    <property type="entry name" value="Urocanase_Rossmann-like"/>
</dbReference>
<dbReference type="InterPro" id="IPR035400">
    <property type="entry name" value="Urocanase_N"/>
</dbReference>
<evidence type="ECO:0000256" key="5">
    <source>
        <dbReference type="ARBA" id="ARBA00023027"/>
    </source>
</evidence>
<dbReference type="EC" id="4.2.1.49" evidence="3 9"/>
<feature type="binding site" evidence="9">
    <location>
        <begin position="175"/>
        <end position="177"/>
    </location>
    <ligand>
        <name>NAD(+)</name>
        <dbReference type="ChEBI" id="CHEBI:57540"/>
    </ligand>
</feature>
<dbReference type="InterPro" id="IPR023637">
    <property type="entry name" value="Urocanase-like"/>
</dbReference>
<keyword evidence="9" id="KW-0963">Cytoplasm</keyword>
<feature type="binding site" evidence="9">
    <location>
        <begin position="51"/>
        <end position="52"/>
    </location>
    <ligand>
        <name>NAD(+)</name>
        <dbReference type="ChEBI" id="CHEBI:57540"/>
    </ligand>
</feature>
<keyword evidence="14" id="KW-1185">Reference proteome</keyword>
<keyword evidence="6 9" id="KW-0456">Lyase</keyword>
<sequence length="559" mass="61275">MSQRFRDIELHAPTGSEKSCKGWVQEAALRMLHNNLDPAVAENPKELVVYGGIGRAARDWECFDAIVDTLRRLEDDETLLVQSGKPVGVFRTHEQAPRVLIANSNLVPNWANWDHFHELDKKGLMMYGQMTAGSWIYIGSQGIVQGTYETFAEAVRQHFNGNPRGRWLLTGGLGGMGGAQPLAASIAGLASISVEVDPSRIEKRLETGYLDKRADSLEEAFRLLDEALEKGEATSIGLLGNAADVFGEILDGDRHPDLVTDQTSAHDPLNGYIPVGFTLDQAAELRERDPRAYVAKSKASMAIQVRAMLGFHERGIPTFDYGNNIRAMAQDAGVENAFDFKGFVPLYIRPRFCEGVGPFRWAALSGDPEDIYKTDQKVKELFPENTELMRWMDAAAERIQFQGLPSRICWVGYRERDQLGLAFNEMVRKGELKAPIVIGRDHLDSGSVASPNRETEGMRDGSDAVADWPLLNAMLNTAGGASWVSLHHGGGVGMGYSIHSGVVIVADGTERAEACLSRVLVNDPGTGVMRHADAGYELARQVARDRGLDLPMLKDGAGK</sequence>
<dbReference type="Pfam" id="PF01175">
    <property type="entry name" value="Urocanase"/>
    <property type="match status" value="1"/>
</dbReference>
<feature type="binding site" evidence="9">
    <location>
        <position position="200"/>
    </location>
    <ligand>
        <name>NAD(+)</name>
        <dbReference type="ChEBI" id="CHEBI:57540"/>
    </ligand>
</feature>
<dbReference type="Gene3D" id="3.40.1770.10">
    <property type="entry name" value="Urocanase superfamily"/>
    <property type="match status" value="1"/>
</dbReference>
<feature type="binding site" evidence="9">
    <location>
        <begin position="241"/>
        <end position="242"/>
    </location>
    <ligand>
        <name>NAD(+)</name>
        <dbReference type="ChEBI" id="CHEBI:57540"/>
    </ligand>
</feature>
<evidence type="ECO:0000313" key="14">
    <source>
        <dbReference type="Proteomes" id="UP001239019"/>
    </source>
</evidence>
<dbReference type="PIRSF" id="PIRSF001423">
    <property type="entry name" value="Urocanate_hydrat"/>
    <property type="match status" value="1"/>
</dbReference>
<comment type="subcellular location">
    <subcellularLocation>
        <location evidence="9">Cytoplasm</location>
    </subcellularLocation>
</comment>
<dbReference type="RefSeq" id="WP_306727053.1">
    <property type="nucleotide sequence ID" value="NZ_JAVDDT010000001.1"/>
</dbReference>
<dbReference type="GO" id="GO:0016153">
    <property type="term" value="F:urocanate hydratase activity"/>
    <property type="evidence" value="ECO:0007669"/>
    <property type="project" value="UniProtKB-EC"/>
</dbReference>
<dbReference type="InterPro" id="IPR035401">
    <property type="entry name" value="Urocanase_C"/>
</dbReference>
<comment type="pathway">
    <text evidence="1 9">Amino-acid degradation; L-histidine degradation into L-glutamate; N-formimidoyl-L-glutamate from L-histidine: step 2/3.</text>
</comment>
<dbReference type="Gene3D" id="3.40.50.10730">
    <property type="entry name" value="Urocanase like domains"/>
    <property type="match status" value="1"/>
</dbReference>
<feature type="domain" description="Urocanase C-terminal" evidence="12">
    <location>
        <begin position="350"/>
        <end position="544"/>
    </location>
</feature>
<dbReference type="InterPro" id="IPR036190">
    <property type="entry name" value="Urocanase_sf"/>
</dbReference>
<comment type="function">
    <text evidence="9">Catalyzes the conversion of urocanate to 4-imidazolone-5-propionate.</text>
</comment>
<dbReference type="PROSITE" id="PS01233">
    <property type="entry name" value="UROCANASE"/>
    <property type="match status" value="1"/>
</dbReference>
<dbReference type="HAMAP" id="MF_00577">
    <property type="entry name" value="HutU"/>
    <property type="match status" value="1"/>
</dbReference>
<organism evidence="13 14">
    <name type="scientific">Natronospira bacteriovora</name>
    <dbReference type="NCBI Taxonomy" id="3069753"/>
    <lineage>
        <taxon>Bacteria</taxon>
        <taxon>Pseudomonadati</taxon>
        <taxon>Pseudomonadota</taxon>
        <taxon>Gammaproteobacteria</taxon>
        <taxon>Natronospirales</taxon>
        <taxon>Natronospiraceae</taxon>
        <taxon>Natronospira</taxon>
    </lineage>
</organism>
<dbReference type="InterPro" id="IPR055351">
    <property type="entry name" value="Urocanase"/>
</dbReference>
<feature type="binding site" evidence="9">
    <location>
        <position position="321"/>
    </location>
    <ligand>
        <name>NAD(+)</name>
        <dbReference type="ChEBI" id="CHEBI:57540"/>
    </ligand>
</feature>
<evidence type="ECO:0000313" key="13">
    <source>
        <dbReference type="EMBL" id="MDQ2068571.1"/>
    </source>
</evidence>
<gene>
    <name evidence="9 13" type="primary">hutU</name>
    <name evidence="13" type="ORF">RBH19_01630</name>
</gene>
<comment type="similarity">
    <text evidence="2 9">Belongs to the urocanase family.</text>
</comment>
<dbReference type="NCBIfam" id="TIGR01228">
    <property type="entry name" value="hutU"/>
    <property type="match status" value="1"/>
</dbReference>
<dbReference type="PANTHER" id="PTHR12216:SF4">
    <property type="entry name" value="UROCANATE HYDRATASE"/>
    <property type="match status" value="1"/>
</dbReference>
<name>A0ABU0W3N7_9GAMM</name>
<dbReference type="InterPro" id="IPR038364">
    <property type="entry name" value="Urocanase_central_sf"/>
</dbReference>
<dbReference type="PANTHER" id="PTHR12216">
    <property type="entry name" value="UROCANATE HYDRATASE"/>
    <property type="match status" value="1"/>
</dbReference>
<evidence type="ECO:0000256" key="8">
    <source>
        <dbReference type="ARBA" id="ARBA00047623"/>
    </source>
</evidence>
<proteinExistence type="inferred from homology"/>
<evidence type="ECO:0000256" key="2">
    <source>
        <dbReference type="ARBA" id="ARBA00007578"/>
    </source>
</evidence>
<comment type="cofactor">
    <cofactor evidence="9">
        <name>NAD(+)</name>
        <dbReference type="ChEBI" id="CHEBI:57540"/>
    </cofactor>
    <text evidence="9">Binds 1 NAD(+) per subunit.</text>
</comment>
<evidence type="ECO:0000256" key="3">
    <source>
        <dbReference type="ARBA" id="ARBA00011992"/>
    </source>
</evidence>
<keyword evidence="5 9" id="KW-0520">NAD</keyword>
<comment type="catalytic activity">
    <reaction evidence="8 9">
        <text>4-imidazolone-5-propanoate = trans-urocanate + H2O</text>
        <dbReference type="Rhea" id="RHEA:13101"/>
        <dbReference type="ChEBI" id="CHEBI:15377"/>
        <dbReference type="ChEBI" id="CHEBI:17771"/>
        <dbReference type="ChEBI" id="CHEBI:77893"/>
        <dbReference type="EC" id="4.2.1.49"/>
    </reaction>
</comment>
<dbReference type="InterPro" id="IPR023636">
    <property type="entry name" value="Urocanase_CS"/>
</dbReference>
<evidence type="ECO:0000256" key="1">
    <source>
        <dbReference type="ARBA" id="ARBA00004794"/>
    </source>
</evidence>